<comment type="function">
    <text evidence="1 4">This protein is a component of the acetyl coenzyme A carboxylase complex; first, biotin carboxylase catalyzes the carboxylation of the carrier protein and then the transcarboxylase transfers the carboxyl group to form malonyl-CoA.</text>
</comment>
<feature type="domain" description="Lipoyl-binding" evidence="5">
    <location>
        <begin position="107"/>
        <end position="183"/>
    </location>
</feature>
<evidence type="ECO:0000313" key="6">
    <source>
        <dbReference type="EMBL" id="SHG32122.1"/>
    </source>
</evidence>
<dbReference type="PRINTS" id="PR01071">
    <property type="entry name" value="ACOABIOTINCC"/>
</dbReference>
<evidence type="ECO:0000259" key="5">
    <source>
        <dbReference type="PROSITE" id="PS50968"/>
    </source>
</evidence>
<evidence type="ECO:0000256" key="1">
    <source>
        <dbReference type="ARBA" id="ARBA00003761"/>
    </source>
</evidence>
<dbReference type="EMBL" id="FQUT01000013">
    <property type="protein sequence ID" value="SHG32122.1"/>
    <property type="molecule type" value="Genomic_DNA"/>
</dbReference>
<evidence type="ECO:0000256" key="4">
    <source>
        <dbReference type="RuleBase" id="RU364072"/>
    </source>
</evidence>
<dbReference type="Proteomes" id="UP000184518">
    <property type="component" value="Unassembled WGS sequence"/>
</dbReference>
<dbReference type="PANTHER" id="PTHR45266">
    <property type="entry name" value="OXALOACETATE DECARBOXYLASE ALPHA CHAIN"/>
    <property type="match status" value="1"/>
</dbReference>
<keyword evidence="4" id="KW-0276">Fatty acid metabolism</keyword>
<dbReference type="PANTHER" id="PTHR45266:SF3">
    <property type="entry name" value="OXALOACETATE DECARBOXYLASE ALPHA CHAIN"/>
    <property type="match status" value="1"/>
</dbReference>
<dbReference type="SUPFAM" id="SSF51230">
    <property type="entry name" value="Single hybrid motif"/>
    <property type="match status" value="1"/>
</dbReference>
<proteinExistence type="predicted"/>
<dbReference type="STRING" id="1416778.SAMN05443633_11377"/>
<dbReference type="Gene3D" id="2.40.50.100">
    <property type="match status" value="1"/>
</dbReference>
<dbReference type="InterPro" id="IPR001249">
    <property type="entry name" value="AcCoA_biotinCC"/>
</dbReference>
<comment type="pathway">
    <text evidence="4">Lipid metabolism; fatty acid biosynthesis.</text>
</comment>
<sequence>MIKFGGFLLFFVFFWYLWQKSNIKFMDIKDIQNLIKFVSKAEVSEVKYKTKDFEITIKTPLAGSEVAYAQPAVYHTAPQQVAAAPVQAATPAAAPAQAEAASDDSKYVTIKSPMIGTFYRKPSPDKDVFVNVGDEVSVGKTVCVIEAMKLFNQIESEVSGKIVKILVDDATPVEYDQPLFLVDPS</sequence>
<keyword evidence="3 4" id="KW-0092">Biotin</keyword>
<organism evidence="6 7">
    <name type="scientific">Chryseobacterium arachidis</name>
    <dbReference type="NCBI Taxonomy" id="1416778"/>
    <lineage>
        <taxon>Bacteria</taxon>
        <taxon>Pseudomonadati</taxon>
        <taxon>Bacteroidota</taxon>
        <taxon>Flavobacteriia</taxon>
        <taxon>Flavobacteriales</taxon>
        <taxon>Weeksellaceae</taxon>
        <taxon>Chryseobacterium group</taxon>
        <taxon>Chryseobacterium</taxon>
    </lineage>
</organism>
<keyword evidence="4" id="KW-0444">Lipid biosynthesis</keyword>
<dbReference type="NCBIfam" id="NF005457">
    <property type="entry name" value="PRK07051.1"/>
    <property type="match status" value="1"/>
</dbReference>
<dbReference type="GO" id="GO:0009317">
    <property type="term" value="C:acetyl-CoA carboxylase complex"/>
    <property type="evidence" value="ECO:0007669"/>
    <property type="project" value="InterPro"/>
</dbReference>
<dbReference type="NCBIfam" id="TIGR00531">
    <property type="entry name" value="BCCP"/>
    <property type="match status" value="1"/>
</dbReference>
<keyword evidence="4" id="KW-0275">Fatty acid biosynthesis</keyword>
<protein>
    <recommendedName>
        <fullName evidence="2 4">Biotin carboxyl carrier protein of acetyl-CoA carboxylase</fullName>
    </recommendedName>
</protein>
<dbReference type="GO" id="GO:0003989">
    <property type="term" value="F:acetyl-CoA carboxylase activity"/>
    <property type="evidence" value="ECO:0007669"/>
    <property type="project" value="InterPro"/>
</dbReference>
<name>A0A1M5IUV2_9FLAO</name>
<evidence type="ECO:0000256" key="3">
    <source>
        <dbReference type="ARBA" id="ARBA00023267"/>
    </source>
</evidence>
<evidence type="ECO:0000313" key="7">
    <source>
        <dbReference type="Proteomes" id="UP000184518"/>
    </source>
</evidence>
<dbReference type="InterPro" id="IPR011053">
    <property type="entry name" value="Single_hybrid_motif"/>
</dbReference>
<dbReference type="UniPathway" id="UPA00094"/>
<keyword evidence="7" id="KW-1185">Reference proteome</keyword>
<dbReference type="Pfam" id="PF00364">
    <property type="entry name" value="Biotin_lipoyl"/>
    <property type="match status" value="1"/>
</dbReference>
<dbReference type="CDD" id="cd06850">
    <property type="entry name" value="biotinyl_domain"/>
    <property type="match status" value="1"/>
</dbReference>
<gene>
    <name evidence="6" type="ORF">SAMN05443633_11377</name>
</gene>
<dbReference type="AlphaFoldDB" id="A0A1M5IUV2"/>
<reference evidence="7" key="1">
    <citation type="submission" date="2016-11" db="EMBL/GenBank/DDBJ databases">
        <authorList>
            <person name="Varghese N."/>
            <person name="Submissions S."/>
        </authorList>
    </citation>
    <scope>NUCLEOTIDE SEQUENCE [LARGE SCALE GENOMIC DNA]</scope>
    <source>
        <strain evidence="7">DSM 27619</strain>
    </source>
</reference>
<keyword evidence="4" id="KW-0443">Lipid metabolism</keyword>
<evidence type="ECO:0000256" key="2">
    <source>
        <dbReference type="ARBA" id="ARBA00017562"/>
    </source>
</evidence>
<dbReference type="InterPro" id="IPR000089">
    <property type="entry name" value="Biotin_lipoyl"/>
</dbReference>
<dbReference type="GO" id="GO:0006633">
    <property type="term" value="P:fatty acid biosynthetic process"/>
    <property type="evidence" value="ECO:0007669"/>
    <property type="project" value="UniProtKB-UniPathway"/>
</dbReference>
<dbReference type="InterPro" id="IPR050709">
    <property type="entry name" value="Biotin_Carboxyl_Carrier/Decarb"/>
</dbReference>
<dbReference type="PROSITE" id="PS50968">
    <property type="entry name" value="BIOTINYL_LIPOYL"/>
    <property type="match status" value="1"/>
</dbReference>
<accession>A0A1M5IUV2</accession>